<dbReference type="Gene3D" id="3.20.20.70">
    <property type="entry name" value="Aldolase class I"/>
    <property type="match status" value="1"/>
</dbReference>
<dbReference type="STRING" id="1128398.Curi_c25150"/>
<evidence type="ECO:0000313" key="2">
    <source>
        <dbReference type="EMBL" id="AFS79510.1"/>
    </source>
</evidence>
<sequence length="277" mass="33454">MLKKIIFILLVILLIWQSTRILTAENKSSLEKVKKYRIYYRGIDDEIITDMEKYDLLIVEALNFEKEDVRNIKKKKNTILIGYLSTIEIGHWDEEILEKMNEEDYMTFEGKTLYNKSFKNPLADISQEHYQEILLNTLEERILSKGMDGVFLDTVDWIDYYSTNEEIYKKLNKGYEEVLKKIRKKYPDIYIIQNRGFKSVIDFSSDYIDGLLWENLNVNEFDEDYQETFKKLQEINSKNKFVIFSLSFEDERENSIFTKKLNWKHMYLEKDGRYTKW</sequence>
<gene>
    <name evidence="2" type="ordered locus">Curi_c25150</name>
</gene>
<dbReference type="OrthoDB" id="2380315at2"/>
<dbReference type="InterPro" id="IPR017853">
    <property type="entry name" value="GH"/>
</dbReference>
<dbReference type="KEGG" id="cad:Curi_c25150"/>
<dbReference type="PANTHER" id="PTHR35882">
    <property type="entry name" value="PELA"/>
    <property type="match status" value="1"/>
</dbReference>
<organism evidence="2 3">
    <name type="scientific">Gottschalkia acidurici (strain ATCC 7906 / DSM 604 / BCRC 14475 / CIP 104303 / KCTC 5404 / NCIMB 10678 / 9a)</name>
    <name type="common">Clostridium acidurici</name>
    <dbReference type="NCBI Taxonomy" id="1128398"/>
    <lineage>
        <taxon>Bacteria</taxon>
        <taxon>Bacillati</taxon>
        <taxon>Bacillota</taxon>
        <taxon>Tissierellia</taxon>
        <taxon>Tissierellales</taxon>
        <taxon>Gottschalkiaceae</taxon>
        <taxon>Gottschalkia</taxon>
    </lineage>
</organism>
<dbReference type="SUPFAM" id="SSF51445">
    <property type="entry name" value="(Trans)glycosidases"/>
    <property type="match status" value="1"/>
</dbReference>
<evidence type="ECO:0000259" key="1">
    <source>
        <dbReference type="Pfam" id="PF03537"/>
    </source>
</evidence>
<accession>K0B3Q6</accession>
<evidence type="ECO:0000313" key="3">
    <source>
        <dbReference type="Proteomes" id="UP000006094"/>
    </source>
</evidence>
<keyword evidence="3" id="KW-1185">Reference proteome</keyword>
<reference evidence="2 3" key="1">
    <citation type="journal article" date="2012" name="PLoS ONE">
        <title>The purine-utilizing bacterium Clostridium acidurici 9a: a genome-guided metabolic reconsideration.</title>
        <authorList>
            <person name="Hartwich K."/>
            <person name="Poehlein A."/>
            <person name="Daniel R."/>
        </authorList>
    </citation>
    <scope>NUCLEOTIDE SEQUENCE [LARGE SCALE GENOMIC DNA]</scope>
    <source>
        <strain evidence="3">ATCC 7906 / DSM 604 / BCRC 14475 / CIP 104303 / KCTC 5404 / NCIMB 10678 / 9a</strain>
    </source>
</reference>
<dbReference type="RefSeq" id="WP_014968644.1">
    <property type="nucleotide sequence ID" value="NC_018664.1"/>
</dbReference>
<dbReference type="eggNOG" id="COG3868">
    <property type="taxonomic scope" value="Bacteria"/>
</dbReference>
<dbReference type="Proteomes" id="UP000006094">
    <property type="component" value="Chromosome"/>
</dbReference>
<dbReference type="PANTHER" id="PTHR35882:SF2">
    <property type="entry name" value="PELA"/>
    <property type="match status" value="1"/>
</dbReference>
<dbReference type="InterPro" id="IPR013785">
    <property type="entry name" value="Aldolase_TIM"/>
</dbReference>
<dbReference type="AlphaFoldDB" id="K0B3Q6"/>
<proteinExistence type="predicted"/>
<dbReference type="Pfam" id="PF03537">
    <property type="entry name" value="Glyco_hydro_114"/>
    <property type="match status" value="1"/>
</dbReference>
<protein>
    <recommendedName>
        <fullName evidence="1">Glycoside-hydrolase family GH114 TIM-barrel domain-containing protein</fullName>
    </recommendedName>
</protein>
<dbReference type="HOGENOM" id="CLU_081835_0_0_9"/>
<dbReference type="InterPro" id="IPR004352">
    <property type="entry name" value="GH114_TIM-barrel"/>
</dbReference>
<feature type="domain" description="Glycoside-hydrolase family GH114 TIM-barrel" evidence="1">
    <location>
        <begin position="59"/>
        <end position="236"/>
    </location>
</feature>
<dbReference type="PATRIC" id="fig|1128398.3.peg.2590"/>
<name>K0B3Q6_GOTA9</name>
<dbReference type="EMBL" id="CP003326">
    <property type="protein sequence ID" value="AFS79510.1"/>
    <property type="molecule type" value="Genomic_DNA"/>
</dbReference>